<evidence type="ECO:0000256" key="3">
    <source>
        <dbReference type="ARBA" id="ARBA00022602"/>
    </source>
</evidence>
<evidence type="ECO:0000256" key="4">
    <source>
        <dbReference type="ARBA" id="ARBA00022679"/>
    </source>
</evidence>
<dbReference type="GO" id="GO:0005953">
    <property type="term" value="C:CAAX-protein geranylgeranyltransferase complex"/>
    <property type="evidence" value="ECO:0007669"/>
    <property type="project" value="TreeGrafter"/>
</dbReference>
<organism evidence="9 10">
    <name type="scientific">Lactarius akahatsu</name>
    <dbReference type="NCBI Taxonomy" id="416441"/>
    <lineage>
        <taxon>Eukaryota</taxon>
        <taxon>Fungi</taxon>
        <taxon>Dikarya</taxon>
        <taxon>Basidiomycota</taxon>
        <taxon>Agaricomycotina</taxon>
        <taxon>Agaricomycetes</taxon>
        <taxon>Russulales</taxon>
        <taxon>Russulaceae</taxon>
        <taxon>Lactarius</taxon>
    </lineage>
</organism>
<gene>
    <name evidence="9" type="ORF">EDB92DRAFT_1804683</name>
</gene>
<keyword evidence="6" id="KW-0677">Repeat</keyword>
<evidence type="ECO:0000256" key="7">
    <source>
        <dbReference type="ARBA" id="ARBA00022833"/>
    </source>
</evidence>
<proteinExistence type="inferred from homology"/>
<comment type="cofactor">
    <cofactor evidence="1">
        <name>Zn(2+)</name>
        <dbReference type="ChEBI" id="CHEBI:29105"/>
    </cofactor>
</comment>
<evidence type="ECO:0000256" key="2">
    <source>
        <dbReference type="ARBA" id="ARBA00010497"/>
    </source>
</evidence>
<dbReference type="EMBL" id="JAKELL010000102">
    <property type="protein sequence ID" value="KAH8982280.1"/>
    <property type="molecule type" value="Genomic_DNA"/>
</dbReference>
<dbReference type="Gene3D" id="1.50.10.20">
    <property type="match status" value="1"/>
</dbReference>
<sequence>MDLGVGALPALNSVGHVAHCRRCLDGLPASLVEMDASRMAIAFYCLGTLDLTGSAERKISTTDRENWTEWIWAQYVGKPLRSRQRFIRLTPRLRRRLSLGSVRGPSTDGPHLIMTYCALLALAVLRDDYAALDRPALARMVGACQDADGGFATTPGAGDADLRMTYCAFVVCALLDDWSCIDLARALSYIHRCRSYEGGYGQTPRGESLGGPTYCALAALHLVPAEHARTPRARLQPVEWRATVRWLLQTQSGGGFAGRTNKVPDACYGFWCGAALSILGAGDLLDAHALGAFLARCQYKFGGISKAPGEHPDPYHTYLSIAAAAIVSPDPKWELQPLDPLINATLDTARWAKTHVRVTAPES</sequence>
<feature type="domain" description="Prenyltransferase alpha-alpha toroid" evidence="8">
    <location>
        <begin position="12"/>
        <end position="343"/>
    </location>
</feature>
<evidence type="ECO:0000256" key="6">
    <source>
        <dbReference type="ARBA" id="ARBA00022737"/>
    </source>
</evidence>
<reference evidence="9" key="1">
    <citation type="submission" date="2022-01" db="EMBL/GenBank/DDBJ databases">
        <title>Comparative genomics reveals a dynamic genome evolution in the ectomycorrhizal milk-cap (Lactarius) mushrooms.</title>
        <authorList>
            <consortium name="DOE Joint Genome Institute"/>
            <person name="Lebreton A."/>
            <person name="Tang N."/>
            <person name="Kuo A."/>
            <person name="LaButti K."/>
            <person name="Drula E."/>
            <person name="Barry K."/>
            <person name="Clum A."/>
            <person name="Lipzen A."/>
            <person name="Mousain D."/>
            <person name="Ng V."/>
            <person name="Wang R."/>
            <person name="Wang X."/>
            <person name="Dai Y."/>
            <person name="Henrissat B."/>
            <person name="Grigoriev I.V."/>
            <person name="Guerin-Laguette A."/>
            <person name="Yu F."/>
            <person name="Martin F.M."/>
        </authorList>
    </citation>
    <scope>NUCLEOTIDE SEQUENCE</scope>
    <source>
        <strain evidence="9">QP</strain>
    </source>
</reference>
<dbReference type="Proteomes" id="UP001201163">
    <property type="component" value="Unassembled WGS sequence"/>
</dbReference>
<dbReference type="PANTHER" id="PTHR11774:SF4">
    <property type="entry name" value="GERANYLGERANYL TRANSFERASE TYPE-1 SUBUNIT BETA"/>
    <property type="match status" value="1"/>
</dbReference>
<keyword evidence="10" id="KW-1185">Reference proteome</keyword>
<dbReference type="InterPro" id="IPR008930">
    <property type="entry name" value="Terpenoid_cyclase/PrenylTrfase"/>
</dbReference>
<evidence type="ECO:0000256" key="1">
    <source>
        <dbReference type="ARBA" id="ARBA00001947"/>
    </source>
</evidence>
<keyword evidence="3" id="KW-0637">Prenyltransferase</keyword>
<dbReference type="InterPro" id="IPR045089">
    <property type="entry name" value="PGGT1B-like"/>
</dbReference>
<comment type="caution">
    <text evidence="9">The sequence shown here is derived from an EMBL/GenBank/DDBJ whole genome shotgun (WGS) entry which is preliminary data.</text>
</comment>
<dbReference type="PANTHER" id="PTHR11774">
    <property type="entry name" value="GERANYLGERANYL TRANSFERASE TYPE BETA SUBUNIT"/>
    <property type="match status" value="1"/>
</dbReference>
<dbReference type="GO" id="GO:0004662">
    <property type="term" value="F:CAAX-protein geranylgeranyltransferase activity"/>
    <property type="evidence" value="ECO:0007669"/>
    <property type="project" value="TreeGrafter"/>
</dbReference>
<dbReference type="SUPFAM" id="SSF48239">
    <property type="entry name" value="Terpenoid cyclases/Protein prenyltransferases"/>
    <property type="match status" value="1"/>
</dbReference>
<comment type="similarity">
    <text evidence="2">Belongs to the protein prenyltransferase subunit beta family.</text>
</comment>
<evidence type="ECO:0000313" key="9">
    <source>
        <dbReference type="EMBL" id="KAH8982280.1"/>
    </source>
</evidence>
<accession>A0AAD4Q9C6</accession>
<dbReference type="AlphaFoldDB" id="A0AAD4Q9C6"/>
<evidence type="ECO:0000259" key="8">
    <source>
        <dbReference type="Pfam" id="PF00432"/>
    </source>
</evidence>
<evidence type="ECO:0000256" key="5">
    <source>
        <dbReference type="ARBA" id="ARBA00022723"/>
    </source>
</evidence>
<keyword evidence="5" id="KW-0479">Metal-binding</keyword>
<dbReference type="Pfam" id="PF00432">
    <property type="entry name" value="Prenyltrans"/>
    <property type="match status" value="1"/>
</dbReference>
<keyword evidence="4" id="KW-0808">Transferase</keyword>
<protein>
    <submittedName>
        <fullName evidence="9">Terpenoid cyclases/Protein prenyltransferase</fullName>
    </submittedName>
</protein>
<evidence type="ECO:0000313" key="10">
    <source>
        <dbReference type="Proteomes" id="UP001201163"/>
    </source>
</evidence>
<dbReference type="InterPro" id="IPR001330">
    <property type="entry name" value="Prenyltrans"/>
</dbReference>
<keyword evidence="7" id="KW-0862">Zinc</keyword>
<name>A0AAD4Q9C6_9AGAM</name>
<dbReference type="GO" id="GO:0046872">
    <property type="term" value="F:metal ion binding"/>
    <property type="evidence" value="ECO:0007669"/>
    <property type="project" value="UniProtKB-KW"/>
</dbReference>